<accession>A0AAW5QVV5</accession>
<sequence>MDKDEHWERLIEWEATASETEIGLAATERILAALGRTISRFDPDMRTVLLAELSVARGPETLPYSKVSDRVSAFMACLPRPD</sequence>
<dbReference type="AlphaFoldDB" id="A0AAW5QVV5"/>
<evidence type="ECO:0000313" key="2">
    <source>
        <dbReference type="Proteomes" id="UP001320898"/>
    </source>
</evidence>
<reference evidence="1 2" key="1">
    <citation type="submission" date="2022-04" db="EMBL/GenBank/DDBJ databases">
        <authorList>
            <person name="Ye Y.-Q."/>
            <person name="Du Z.-J."/>
        </authorList>
    </citation>
    <scope>NUCLEOTIDE SEQUENCE [LARGE SCALE GENOMIC DNA]</scope>
    <source>
        <strain evidence="1 2">A6E488</strain>
    </source>
</reference>
<protein>
    <recommendedName>
        <fullName evidence="3">DUF222 domain-containing protein</fullName>
    </recommendedName>
</protein>
<name>A0AAW5QVV5_9HYPH</name>
<organism evidence="1 2">
    <name type="scientific">Microbaculum marinisediminis</name>
    <dbReference type="NCBI Taxonomy" id="2931392"/>
    <lineage>
        <taxon>Bacteria</taxon>
        <taxon>Pseudomonadati</taxon>
        <taxon>Pseudomonadota</taxon>
        <taxon>Alphaproteobacteria</taxon>
        <taxon>Hyphomicrobiales</taxon>
        <taxon>Tepidamorphaceae</taxon>
        <taxon>Microbaculum</taxon>
    </lineage>
</organism>
<dbReference type="EMBL" id="JALIDZ010000001">
    <property type="protein sequence ID" value="MCT8970621.1"/>
    <property type="molecule type" value="Genomic_DNA"/>
</dbReference>
<keyword evidence="2" id="KW-1185">Reference proteome</keyword>
<proteinExistence type="predicted"/>
<dbReference type="Proteomes" id="UP001320898">
    <property type="component" value="Unassembled WGS sequence"/>
</dbReference>
<gene>
    <name evidence="1" type="ORF">MUB46_01995</name>
</gene>
<evidence type="ECO:0000313" key="1">
    <source>
        <dbReference type="EMBL" id="MCT8970621.1"/>
    </source>
</evidence>
<dbReference type="RefSeq" id="WP_261614186.1">
    <property type="nucleotide sequence ID" value="NZ_JALIDZ010000001.1"/>
</dbReference>
<comment type="caution">
    <text evidence="1">The sequence shown here is derived from an EMBL/GenBank/DDBJ whole genome shotgun (WGS) entry which is preliminary data.</text>
</comment>
<evidence type="ECO:0008006" key="3">
    <source>
        <dbReference type="Google" id="ProtNLM"/>
    </source>
</evidence>